<name>A0A834HRD8_RHYFE</name>
<protein>
    <submittedName>
        <fullName evidence="1">Uncharacterized protein</fullName>
    </submittedName>
</protein>
<proteinExistence type="predicted"/>
<keyword evidence="3" id="KW-1185">Reference proteome</keyword>
<dbReference type="AlphaFoldDB" id="A0A834HRD8"/>
<dbReference type="EMBL" id="JAACXV010017015">
    <property type="protein sequence ID" value="KAF7264442.1"/>
    <property type="molecule type" value="Genomic_DNA"/>
</dbReference>
<organism evidence="1 3">
    <name type="scientific">Rhynchophorus ferrugineus</name>
    <name type="common">Red palm weevil</name>
    <name type="synonym">Curculio ferrugineus</name>
    <dbReference type="NCBI Taxonomy" id="354439"/>
    <lineage>
        <taxon>Eukaryota</taxon>
        <taxon>Metazoa</taxon>
        <taxon>Ecdysozoa</taxon>
        <taxon>Arthropoda</taxon>
        <taxon>Hexapoda</taxon>
        <taxon>Insecta</taxon>
        <taxon>Pterygota</taxon>
        <taxon>Neoptera</taxon>
        <taxon>Endopterygota</taxon>
        <taxon>Coleoptera</taxon>
        <taxon>Polyphaga</taxon>
        <taxon>Cucujiformia</taxon>
        <taxon>Curculionidae</taxon>
        <taxon>Dryophthorinae</taxon>
        <taxon>Rhynchophorus</taxon>
    </lineage>
</organism>
<accession>A0A834HRD8</accession>
<comment type="caution">
    <text evidence="1">The sequence shown here is derived from an EMBL/GenBank/DDBJ whole genome shotgun (WGS) entry which is preliminary data.</text>
</comment>
<evidence type="ECO:0000313" key="2">
    <source>
        <dbReference type="EMBL" id="KAF7264442.1"/>
    </source>
</evidence>
<dbReference type="EMBL" id="JAACXV010017018">
    <property type="protein sequence ID" value="KAF7264441.1"/>
    <property type="molecule type" value="Genomic_DNA"/>
</dbReference>
<evidence type="ECO:0000313" key="1">
    <source>
        <dbReference type="EMBL" id="KAF7264441.1"/>
    </source>
</evidence>
<evidence type="ECO:0000313" key="3">
    <source>
        <dbReference type="Proteomes" id="UP000625711"/>
    </source>
</evidence>
<reference evidence="1" key="1">
    <citation type="submission" date="2020-08" db="EMBL/GenBank/DDBJ databases">
        <title>Genome sequencing and assembly of the red palm weevil Rhynchophorus ferrugineus.</title>
        <authorList>
            <person name="Dias G.B."/>
            <person name="Bergman C.M."/>
            <person name="Manee M."/>
        </authorList>
    </citation>
    <scope>NUCLEOTIDE SEQUENCE</scope>
    <source>
        <strain evidence="1">AA-2017</strain>
        <tissue evidence="1">Whole larva</tissue>
    </source>
</reference>
<dbReference type="Proteomes" id="UP000625711">
    <property type="component" value="Unassembled WGS sequence"/>
</dbReference>
<sequence>SDLCFENAAPFVAGFCITDAEKGVRLPPSTVKLFESRNKAFRLFDGNRKNTVILSSKP</sequence>
<gene>
    <name evidence="2" type="ORF">GWI33_023211</name>
    <name evidence="1" type="ORF">GWI33_023212</name>
</gene>
<feature type="non-terminal residue" evidence="1">
    <location>
        <position position="1"/>
    </location>
</feature>